<dbReference type="Pfam" id="PF00239">
    <property type="entry name" value="Resolvase"/>
    <property type="match status" value="1"/>
</dbReference>
<dbReference type="InterPro" id="IPR006119">
    <property type="entry name" value="Resolv_N"/>
</dbReference>
<dbReference type="EMBL" id="VLXZ01000320">
    <property type="protein sequence ID" value="TSB44351.1"/>
    <property type="molecule type" value="Genomic_DNA"/>
</dbReference>
<organism evidence="2 3">
    <name type="scientific">Alkalicoccobacillus porphyridii</name>
    <dbReference type="NCBI Taxonomy" id="2597270"/>
    <lineage>
        <taxon>Bacteria</taxon>
        <taxon>Bacillati</taxon>
        <taxon>Bacillota</taxon>
        <taxon>Bacilli</taxon>
        <taxon>Bacillales</taxon>
        <taxon>Bacillaceae</taxon>
        <taxon>Alkalicoccobacillus</taxon>
    </lineage>
</organism>
<dbReference type="Proteomes" id="UP000318521">
    <property type="component" value="Unassembled WGS sequence"/>
</dbReference>
<evidence type="ECO:0000259" key="1">
    <source>
        <dbReference type="PROSITE" id="PS51736"/>
    </source>
</evidence>
<name>A0A553ZSB0_9BACI</name>
<feature type="non-terminal residue" evidence="2">
    <location>
        <position position="70"/>
    </location>
</feature>
<dbReference type="InterPro" id="IPR036162">
    <property type="entry name" value="Resolvase-like_N_sf"/>
</dbReference>
<dbReference type="Gene3D" id="3.40.50.1390">
    <property type="entry name" value="Resolvase, N-terminal catalytic domain"/>
    <property type="match status" value="1"/>
</dbReference>
<feature type="domain" description="Resolvase/invertase-type recombinase catalytic" evidence="1">
    <location>
        <begin position="3"/>
        <end position="70"/>
    </location>
</feature>
<dbReference type="SUPFAM" id="SSF53041">
    <property type="entry name" value="Resolvase-like"/>
    <property type="match status" value="1"/>
</dbReference>
<gene>
    <name evidence="2" type="ORF">FN960_22070</name>
</gene>
<dbReference type="AlphaFoldDB" id="A0A553ZSB0"/>
<evidence type="ECO:0000313" key="2">
    <source>
        <dbReference type="EMBL" id="TSB44351.1"/>
    </source>
</evidence>
<dbReference type="GO" id="GO:0000150">
    <property type="term" value="F:DNA strand exchange activity"/>
    <property type="evidence" value="ECO:0007669"/>
    <property type="project" value="InterPro"/>
</dbReference>
<evidence type="ECO:0000313" key="3">
    <source>
        <dbReference type="Proteomes" id="UP000318521"/>
    </source>
</evidence>
<sequence>MKKAIAYMRFSSPGQMSGDSLNRQRRLIAEWLKVNSDYYLDTITYEDLGLSAFKGKHAQSGAFSEFLDAI</sequence>
<proteinExistence type="predicted"/>
<dbReference type="RefSeq" id="WP_185971162.1">
    <property type="nucleotide sequence ID" value="NZ_VLXZ01000320.1"/>
</dbReference>
<keyword evidence="3" id="KW-1185">Reference proteome</keyword>
<dbReference type="PROSITE" id="PS51736">
    <property type="entry name" value="RECOMBINASES_3"/>
    <property type="match status" value="1"/>
</dbReference>
<reference evidence="2 3" key="1">
    <citation type="submission" date="2019-07" db="EMBL/GenBank/DDBJ databases">
        <authorList>
            <person name="Park Y.J."/>
            <person name="Jeong S.E."/>
            <person name="Jung H.S."/>
        </authorList>
    </citation>
    <scope>NUCLEOTIDE SEQUENCE [LARGE SCALE GENOMIC DNA]</scope>
    <source>
        <strain evidence="3">P16(2019)</strain>
    </source>
</reference>
<accession>A0A553ZSB0</accession>
<comment type="caution">
    <text evidence="2">The sequence shown here is derived from an EMBL/GenBank/DDBJ whole genome shotgun (WGS) entry which is preliminary data.</text>
</comment>
<dbReference type="GO" id="GO:0003677">
    <property type="term" value="F:DNA binding"/>
    <property type="evidence" value="ECO:0007669"/>
    <property type="project" value="InterPro"/>
</dbReference>
<protein>
    <recommendedName>
        <fullName evidence="1">Resolvase/invertase-type recombinase catalytic domain-containing protein</fullName>
    </recommendedName>
</protein>